<feature type="compositionally biased region" description="Basic and acidic residues" evidence="1">
    <location>
        <begin position="59"/>
        <end position="84"/>
    </location>
</feature>
<feature type="compositionally biased region" description="Basic residues" evidence="1">
    <location>
        <begin position="541"/>
        <end position="553"/>
    </location>
</feature>
<feature type="compositionally biased region" description="Pro residues" evidence="1">
    <location>
        <begin position="324"/>
        <end position="340"/>
    </location>
</feature>
<organism evidence="2">
    <name type="scientific">Sarcoptes scabiei</name>
    <name type="common">Itch mite</name>
    <name type="synonym">Acarus scabiei</name>
    <dbReference type="NCBI Taxonomy" id="52283"/>
    <lineage>
        <taxon>Eukaryota</taxon>
        <taxon>Metazoa</taxon>
        <taxon>Ecdysozoa</taxon>
        <taxon>Arthropoda</taxon>
        <taxon>Chelicerata</taxon>
        <taxon>Arachnida</taxon>
        <taxon>Acari</taxon>
        <taxon>Acariformes</taxon>
        <taxon>Sarcoptiformes</taxon>
        <taxon>Astigmata</taxon>
        <taxon>Psoroptidia</taxon>
        <taxon>Sarcoptoidea</taxon>
        <taxon>Sarcoptidae</taxon>
        <taxon>Sarcoptinae</taxon>
        <taxon>Sarcoptes</taxon>
    </lineage>
</organism>
<feature type="compositionally biased region" description="Low complexity" evidence="1">
    <location>
        <begin position="647"/>
        <end position="664"/>
    </location>
</feature>
<dbReference type="Proteomes" id="UP000070412">
    <property type="component" value="Unassembled WGS sequence"/>
</dbReference>
<protein>
    <submittedName>
        <fullName evidence="2 3">Uncharacterized protein</fullName>
    </submittedName>
</protein>
<feature type="compositionally biased region" description="Basic and acidic residues" evidence="1">
    <location>
        <begin position="292"/>
        <end position="304"/>
    </location>
</feature>
<feature type="compositionally biased region" description="Low complexity" evidence="1">
    <location>
        <begin position="248"/>
        <end position="273"/>
    </location>
</feature>
<feature type="compositionally biased region" description="Basic residues" evidence="1">
    <location>
        <begin position="309"/>
        <end position="319"/>
    </location>
</feature>
<feature type="compositionally biased region" description="Low complexity" evidence="1">
    <location>
        <begin position="182"/>
        <end position="193"/>
    </location>
</feature>
<keyword evidence="4" id="KW-1185">Reference proteome</keyword>
<feature type="compositionally biased region" description="Low complexity" evidence="1">
    <location>
        <begin position="215"/>
        <end position="225"/>
    </location>
</feature>
<reference evidence="2" key="2">
    <citation type="submission" date="2020-01" db="EMBL/GenBank/DDBJ databases">
        <authorList>
            <person name="Korhonen P.K.K."/>
            <person name="Guangxu M.G."/>
            <person name="Wang T.W."/>
            <person name="Stroehlein A.J.S."/>
            <person name="Young N.D."/>
            <person name="Ang C.-S.A."/>
            <person name="Fernando D.W.F."/>
            <person name="Lu H.L."/>
            <person name="Taylor S.T."/>
            <person name="Ehtesham M.E.M."/>
            <person name="Najaraj S.H.N."/>
            <person name="Harsha G.H.G."/>
            <person name="Madugundu A.M."/>
            <person name="Renuse S.R."/>
            <person name="Holt D.H."/>
            <person name="Pandey A.P."/>
            <person name="Papenfuss A.P."/>
            <person name="Gasser R.B.G."/>
            <person name="Fischer K.F."/>
        </authorList>
    </citation>
    <scope>NUCLEOTIDE SEQUENCE</scope>
    <source>
        <strain evidence="2">SSS_KF_BRIS2020</strain>
    </source>
</reference>
<dbReference type="AlphaFoldDB" id="A0A834RCR5"/>
<feature type="compositionally biased region" description="Low complexity" evidence="1">
    <location>
        <begin position="366"/>
        <end position="377"/>
    </location>
</feature>
<feature type="region of interest" description="Disordered" evidence="1">
    <location>
        <begin position="902"/>
        <end position="926"/>
    </location>
</feature>
<feature type="compositionally biased region" description="Polar residues" evidence="1">
    <location>
        <begin position="517"/>
        <end position="530"/>
    </location>
</feature>
<feature type="compositionally biased region" description="Pro residues" evidence="1">
    <location>
        <begin position="150"/>
        <end position="161"/>
    </location>
</feature>
<feature type="compositionally biased region" description="Polar residues" evidence="1">
    <location>
        <begin position="995"/>
        <end position="1010"/>
    </location>
</feature>
<feature type="compositionally biased region" description="Basic and acidic residues" evidence="1">
    <location>
        <begin position="696"/>
        <end position="711"/>
    </location>
</feature>
<evidence type="ECO:0000313" key="2">
    <source>
        <dbReference type="EMBL" id="KAF7494246.1"/>
    </source>
</evidence>
<evidence type="ECO:0000313" key="4">
    <source>
        <dbReference type="Proteomes" id="UP000070412"/>
    </source>
</evidence>
<feature type="compositionally biased region" description="Polar residues" evidence="1">
    <location>
        <begin position="347"/>
        <end position="365"/>
    </location>
</feature>
<feature type="compositionally biased region" description="Polar residues" evidence="1">
    <location>
        <begin position="916"/>
        <end position="926"/>
    </location>
</feature>
<feature type="compositionally biased region" description="Basic residues" evidence="1">
    <location>
        <begin position="274"/>
        <end position="291"/>
    </location>
</feature>
<feature type="region of interest" description="Disordered" evidence="1">
    <location>
        <begin position="980"/>
        <end position="1030"/>
    </location>
</feature>
<reference evidence="4" key="1">
    <citation type="journal article" date="2020" name="PLoS Negl. Trop. Dis.">
        <title>High-quality nuclear genome for Sarcoptes scabiei-A critical resource for a neglected parasite.</title>
        <authorList>
            <person name="Korhonen P.K."/>
            <person name="Gasser R.B."/>
            <person name="Ma G."/>
            <person name="Wang T."/>
            <person name="Stroehlein A.J."/>
            <person name="Young N.D."/>
            <person name="Ang C.S."/>
            <person name="Fernando D.D."/>
            <person name="Lu H.C."/>
            <person name="Taylor S."/>
            <person name="Reynolds S.L."/>
            <person name="Mofiz E."/>
            <person name="Najaraj S.H."/>
            <person name="Gowda H."/>
            <person name="Madugundu A."/>
            <person name="Renuse S."/>
            <person name="Holt D."/>
            <person name="Pandey A."/>
            <person name="Papenfuss A.T."/>
            <person name="Fischer K."/>
        </authorList>
    </citation>
    <scope>NUCLEOTIDE SEQUENCE [LARGE SCALE GENOMIC DNA]</scope>
</reference>
<reference evidence="3" key="3">
    <citation type="submission" date="2022-06" db="UniProtKB">
        <authorList>
            <consortium name="EnsemblMetazoa"/>
        </authorList>
    </citation>
    <scope>IDENTIFICATION</scope>
</reference>
<dbReference type="EMBL" id="WVUK01000053">
    <property type="protein sequence ID" value="KAF7494246.1"/>
    <property type="molecule type" value="Genomic_DNA"/>
</dbReference>
<name>A0A834RCR5_SARSC</name>
<feature type="region of interest" description="Disordered" evidence="1">
    <location>
        <begin position="182"/>
        <end position="555"/>
    </location>
</feature>
<evidence type="ECO:0000313" key="3">
    <source>
        <dbReference type="EnsemblMetazoa" id="KAF7494246.1"/>
    </source>
</evidence>
<gene>
    <name evidence="2" type="ORF">SSS_2904</name>
</gene>
<feature type="compositionally biased region" description="Low complexity" evidence="1">
    <location>
        <begin position="983"/>
        <end position="994"/>
    </location>
</feature>
<feature type="compositionally biased region" description="Basic residues" evidence="1">
    <location>
        <begin position="194"/>
        <end position="214"/>
    </location>
</feature>
<evidence type="ECO:0000256" key="1">
    <source>
        <dbReference type="SAM" id="MobiDB-lite"/>
    </source>
</evidence>
<feature type="compositionally biased region" description="Low complexity" evidence="1">
    <location>
        <begin position="1018"/>
        <end position="1030"/>
    </location>
</feature>
<feature type="compositionally biased region" description="Basic and acidic residues" evidence="1">
    <location>
        <begin position="481"/>
        <end position="491"/>
    </location>
</feature>
<sequence length="1030" mass="112706">MEPEKFSKQSKEAQQPPTVLSQSSSLLATSMPTIKDSVPELMKQQDIVEKPKTPIKSAPKTDEPLTKKKSESDGKKSNESDRLMQRKRSPSQKSSGRLFRKSSKSKSPIRSDSKRSSPSLLKKSKPKSLLKPKSPIRDAKTMAKSMTTTIPPPSPGTPPPDLMKNLPLKSIDDLTTKKLDLATLEKMVSLPSKTKLRKKSKKSEKKSPTRKISSRSKSSSTSPRSKQTKSELIGGERKKKSSSKMIAGSKQSSKTKQTSSKISTSSSSIVGKKTASKLKPRYSKKVMKQSKKKSESITPKRLESGSKLARSKSKLRKSKISVTSPPPPPPPSSPPAPQPKPLETVVKQETTPVEMSASQLASTKQTVPEVPPTTSSTAILEPKIEIEKQQSSSTTDVTMKEAPAKVSSPPQLEPVKTTRLEKEIPPDTVRTAESLISASKKSPKTKPVDDSKKISVIKKSPTATLTYYGTIKKPKSPTKSSPDRSKLDAKSTTKTSRKSKIRPRKSSKTDLKKLSITKVSKSITAPSTKPSKPIKLDVQKMKVKKPLKKKKIQSKVGKAISKEDLKSIDLRTKTSKLQPVVSKKKKTLAEYVVPFLARTKSPGAVKLSTATDSLSETMKKAKETISKIIKIVEPEKKSSPSLLIQKSTTTMVSQSSQPPSTTQSGLESEKPSLLTTTLSEASQRNIALLSSALPKSKNEKEPEPIESKQIREKVSEEKIEAPKSIEIFRTPKTTTVIGAASSMSQTSLEKSVPTSKSVSMVAASSDISIGDVSKTSKFDEEDSLRQIKTQMMEKSKIHPGITARSSVSIIKSKTLDPMAIRFYGERDSLYYCNPISWLDGDVKTVATDFDDEKRIQSEINRLLVSSVGSEQQTLATPFDPYISGRKIYTTHDPRELDRSIEISLKRKSSPPPSASEDLSLSSRTQKSNRVRNISLIPMVKSPSLTTIQLKKFAPESQSIPTISQDNFSTKITTITISHQAPEQQSVVSVSQQQSTPTLLSTEFSKTSEQSDPIGDQQSSSNTSINPTSSK</sequence>
<dbReference type="EnsemblMetazoa" id="SSS_2904s_mrna">
    <property type="protein sequence ID" value="KAF7494246.1"/>
    <property type="gene ID" value="SSS_2904"/>
</dbReference>
<feature type="compositionally biased region" description="Basic and acidic residues" evidence="1">
    <location>
        <begin position="1"/>
        <end position="11"/>
    </location>
</feature>
<feature type="region of interest" description="Disordered" evidence="1">
    <location>
        <begin position="689"/>
        <end position="711"/>
    </location>
</feature>
<proteinExistence type="predicted"/>
<accession>A0A834RCR5</accession>
<feature type="compositionally biased region" description="Polar residues" evidence="1">
    <location>
        <begin position="12"/>
        <end position="32"/>
    </location>
</feature>
<feature type="compositionally biased region" description="Basic and acidic residues" evidence="1">
    <location>
        <begin position="416"/>
        <end position="425"/>
    </location>
</feature>
<feature type="region of interest" description="Disordered" evidence="1">
    <location>
        <begin position="636"/>
        <end position="677"/>
    </location>
</feature>
<feature type="region of interest" description="Disordered" evidence="1">
    <location>
        <begin position="1"/>
        <end position="169"/>
    </location>
</feature>
<feature type="compositionally biased region" description="Basic residues" evidence="1">
    <location>
        <begin position="495"/>
        <end position="506"/>
    </location>
</feature>